<dbReference type="InterPro" id="IPR027330">
    <property type="entry name" value="TPX2_central_dom"/>
</dbReference>
<sequence length="368" mass="41117">MEEEMVEDAGNDDMVEYSFTAYEIDLDYEFDAARFFDFCRAESCLEARQAEVWFDSAGSYPPSPFVARLVTGEEMSMEDISISTSATDLKDMHHSEGGSDIEDVQETSAMDMNCRDVEGQDNGTCCTTLQVGNIQKLQNPHKTISSGLTFHNHTVDHSISKPDSKLLNKPSFPRSSTLMKPTASQLAKQNGSFLTGYPRTNASFIEKMTKSSGSASMVENQAAKRQKLENGLLRKVVDPLQLQQTSFVHKTPNRDGLLDGSRTHSRGRNTIPRDPDLETARRALRMRSKHNYEAENVPSNFPIFKALPLNKKILAAPSFFPKRSSPCLTDFQEFNFKTSERAMLHSSAIPKSTTMCQLSAKVTEIVKI</sequence>
<dbReference type="OrthoDB" id="1684416at2759"/>
<dbReference type="InterPro" id="IPR009675">
    <property type="entry name" value="TPX2_fam"/>
</dbReference>
<dbReference type="PANTHER" id="PTHR14326:SF15">
    <property type="entry name" value="OS06G0130200 PROTEIN"/>
    <property type="match status" value="1"/>
</dbReference>
<accession>A0A2Z7AJU5</accession>
<dbReference type="GO" id="GO:0005880">
    <property type="term" value="C:nuclear microtubule"/>
    <property type="evidence" value="ECO:0007669"/>
    <property type="project" value="TreeGrafter"/>
</dbReference>
<dbReference type="GO" id="GO:0030295">
    <property type="term" value="F:protein kinase activator activity"/>
    <property type="evidence" value="ECO:0007669"/>
    <property type="project" value="TreeGrafter"/>
</dbReference>
<evidence type="ECO:0000313" key="3">
    <source>
        <dbReference type="EMBL" id="KZV19451.1"/>
    </source>
</evidence>
<dbReference type="GO" id="GO:0060236">
    <property type="term" value="P:regulation of mitotic spindle organization"/>
    <property type="evidence" value="ECO:0007669"/>
    <property type="project" value="InterPro"/>
</dbReference>
<dbReference type="GO" id="GO:0090307">
    <property type="term" value="P:mitotic spindle assembly"/>
    <property type="evidence" value="ECO:0007669"/>
    <property type="project" value="TreeGrafter"/>
</dbReference>
<protein>
    <recommendedName>
        <fullName evidence="2">TPX2 central domain-containing protein</fullName>
    </recommendedName>
</protein>
<dbReference type="Pfam" id="PF12214">
    <property type="entry name" value="TPX2_importin"/>
    <property type="match status" value="1"/>
</dbReference>
<organism evidence="3 4">
    <name type="scientific">Dorcoceras hygrometricum</name>
    <dbReference type="NCBI Taxonomy" id="472368"/>
    <lineage>
        <taxon>Eukaryota</taxon>
        <taxon>Viridiplantae</taxon>
        <taxon>Streptophyta</taxon>
        <taxon>Embryophyta</taxon>
        <taxon>Tracheophyta</taxon>
        <taxon>Spermatophyta</taxon>
        <taxon>Magnoliopsida</taxon>
        <taxon>eudicotyledons</taxon>
        <taxon>Gunneridae</taxon>
        <taxon>Pentapetalae</taxon>
        <taxon>asterids</taxon>
        <taxon>lamiids</taxon>
        <taxon>Lamiales</taxon>
        <taxon>Gesneriaceae</taxon>
        <taxon>Didymocarpoideae</taxon>
        <taxon>Trichosporeae</taxon>
        <taxon>Loxocarpinae</taxon>
        <taxon>Dorcoceras</taxon>
    </lineage>
</organism>
<reference evidence="3 4" key="1">
    <citation type="journal article" date="2015" name="Proc. Natl. Acad. Sci. U.S.A.">
        <title>The resurrection genome of Boea hygrometrica: A blueprint for survival of dehydration.</title>
        <authorList>
            <person name="Xiao L."/>
            <person name="Yang G."/>
            <person name="Zhang L."/>
            <person name="Yang X."/>
            <person name="Zhao S."/>
            <person name="Ji Z."/>
            <person name="Zhou Q."/>
            <person name="Hu M."/>
            <person name="Wang Y."/>
            <person name="Chen M."/>
            <person name="Xu Y."/>
            <person name="Jin H."/>
            <person name="Xiao X."/>
            <person name="Hu G."/>
            <person name="Bao F."/>
            <person name="Hu Y."/>
            <person name="Wan P."/>
            <person name="Li L."/>
            <person name="Deng X."/>
            <person name="Kuang T."/>
            <person name="Xiang C."/>
            <person name="Zhu J.K."/>
            <person name="Oliver M.J."/>
            <person name="He Y."/>
        </authorList>
    </citation>
    <scope>NUCLEOTIDE SEQUENCE [LARGE SCALE GENOMIC DNA]</scope>
    <source>
        <strain evidence="4">cv. XS01</strain>
    </source>
</reference>
<dbReference type="GO" id="GO:0005819">
    <property type="term" value="C:spindle"/>
    <property type="evidence" value="ECO:0007669"/>
    <property type="project" value="InterPro"/>
</dbReference>
<evidence type="ECO:0000256" key="1">
    <source>
        <dbReference type="SAM" id="MobiDB-lite"/>
    </source>
</evidence>
<feature type="domain" description="TPX2 central" evidence="2">
    <location>
        <begin position="270"/>
        <end position="351"/>
    </location>
</feature>
<evidence type="ECO:0000313" key="4">
    <source>
        <dbReference type="Proteomes" id="UP000250235"/>
    </source>
</evidence>
<dbReference type="GO" id="GO:0008017">
    <property type="term" value="F:microtubule binding"/>
    <property type="evidence" value="ECO:0007669"/>
    <property type="project" value="TreeGrafter"/>
</dbReference>
<dbReference type="AlphaFoldDB" id="A0A2Z7AJU5"/>
<gene>
    <name evidence="3" type="ORF">F511_08792</name>
</gene>
<evidence type="ECO:0000259" key="2">
    <source>
        <dbReference type="Pfam" id="PF12214"/>
    </source>
</evidence>
<proteinExistence type="predicted"/>
<dbReference type="Proteomes" id="UP000250235">
    <property type="component" value="Unassembled WGS sequence"/>
</dbReference>
<feature type="region of interest" description="Disordered" evidence="1">
    <location>
        <begin position="251"/>
        <end position="273"/>
    </location>
</feature>
<name>A0A2Z7AJU5_9LAMI</name>
<dbReference type="EMBL" id="KV016696">
    <property type="protein sequence ID" value="KZV19451.1"/>
    <property type="molecule type" value="Genomic_DNA"/>
</dbReference>
<dbReference type="PANTHER" id="PTHR14326">
    <property type="entry name" value="TARGETING PROTEIN FOR XKLP2"/>
    <property type="match status" value="1"/>
</dbReference>
<keyword evidence="4" id="KW-1185">Reference proteome</keyword>